<feature type="compositionally biased region" description="Polar residues" evidence="1">
    <location>
        <begin position="138"/>
        <end position="152"/>
    </location>
</feature>
<protein>
    <submittedName>
        <fullName evidence="2">Uncharacterized protein</fullName>
    </submittedName>
</protein>
<evidence type="ECO:0000313" key="2">
    <source>
        <dbReference type="EMBL" id="CRK73992.1"/>
    </source>
</evidence>
<proteinExistence type="predicted"/>
<feature type="region of interest" description="Disordered" evidence="1">
    <location>
        <begin position="78"/>
        <end position="99"/>
    </location>
</feature>
<dbReference type="Proteomes" id="UP000048949">
    <property type="component" value="Unassembled WGS sequence"/>
</dbReference>
<evidence type="ECO:0000313" key="3">
    <source>
        <dbReference type="Proteomes" id="UP000048949"/>
    </source>
</evidence>
<name>A0A0U1NGW8_9RHOB</name>
<dbReference type="AlphaFoldDB" id="A0A0U1NGW8"/>
<feature type="region of interest" description="Disordered" evidence="1">
    <location>
        <begin position="125"/>
        <end position="152"/>
    </location>
</feature>
<reference evidence="2 3" key="1">
    <citation type="submission" date="2015-04" db="EMBL/GenBank/DDBJ databases">
        <authorList>
            <person name="Syromyatnikov M.Y."/>
            <person name="Popov V.N."/>
        </authorList>
    </citation>
    <scope>NUCLEOTIDE SEQUENCE [LARGE SCALE GENOMIC DNA]</scope>
    <source>
        <strain evidence="2 3">CECT 5292</strain>
    </source>
</reference>
<sequence>MAPRPTEIRHAVPIWHCSWWGLPCRPCYQRRGGLLNHRFTLTLHARRSVFCGAIRQIALPRRYLAPFHHGVRTFLDARPRKDATARSSDPPHIGSRLPPRLSQVNDKLRALNRVARSSIIAQSVASSGPTCHGRNLWRNASKTASTPASFTG</sequence>
<organism evidence="2 3">
    <name type="scientific">Nereida ignava</name>
    <dbReference type="NCBI Taxonomy" id="282199"/>
    <lineage>
        <taxon>Bacteria</taxon>
        <taxon>Pseudomonadati</taxon>
        <taxon>Pseudomonadota</taxon>
        <taxon>Alphaproteobacteria</taxon>
        <taxon>Rhodobacterales</taxon>
        <taxon>Roseobacteraceae</taxon>
        <taxon>Nereida</taxon>
    </lineage>
</organism>
<dbReference type="AntiFam" id="ANF00041">
    <property type="entry name" value="Antisense to RNaseP"/>
</dbReference>
<accession>A0A0U1NGW8</accession>
<dbReference type="EMBL" id="CVQV01000001">
    <property type="protein sequence ID" value="CRK73992.1"/>
    <property type="molecule type" value="Genomic_DNA"/>
</dbReference>
<dbReference type="AntiFam" id="ANF00045">
    <property type="entry name" value="Antisense to RNaseP"/>
</dbReference>
<evidence type="ECO:0000256" key="1">
    <source>
        <dbReference type="SAM" id="MobiDB-lite"/>
    </source>
</evidence>
<keyword evidence="3" id="KW-1185">Reference proteome</keyword>
<gene>
    <name evidence="2" type="ORF">NIG5292_00015</name>
</gene>